<evidence type="ECO:0000259" key="8">
    <source>
        <dbReference type="PROSITE" id="PS51294"/>
    </source>
</evidence>
<feature type="domain" description="HTH myb-type" evidence="8">
    <location>
        <begin position="16"/>
        <end position="70"/>
    </location>
</feature>
<dbReference type="InterPro" id="IPR051953">
    <property type="entry name" value="Plant_SW-associated_TFs"/>
</dbReference>
<comment type="caution">
    <text evidence="9">The sequence shown here is derived from an EMBL/GenBank/DDBJ whole genome shotgun (WGS) entry which is preliminary data.</text>
</comment>
<proteinExistence type="predicted"/>
<name>A0AAD8IZ72_9APIA</name>
<dbReference type="GO" id="GO:0005634">
    <property type="term" value="C:nucleus"/>
    <property type="evidence" value="ECO:0007669"/>
    <property type="project" value="UniProtKB-SubCell"/>
</dbReference>
<dbReference type="PROSITE" id="PS51294">
    <property type="entry name" value="HTH_MYB"/>
    <property type="match status" value="1"/>
</dbReference>
<dbReference type="EMBL" id="JAUIZM010000003">
    <property type="protein sequence ID" value="KAK1393658.1"/>
    <property type="molecule type" value="Genomic_DNA"/>
</dbReference>
<dbReference type="PANTHER" id="PTHR47997">
    <property type="entry name" value="MYB DOMAIN PROTEIN 55"/>
    <property type="match status" value="1"/>
</dbReference>
<reference evidence="9" key="1">
    <citation type="submission" date="2023-02" db="EMBL/GenBank/DDBJ databases">
        <title>Genome of toxic invasive species Heracleum sosnowskyi carries increased number of genes despite the absence of recent whole-genome duplications.</title>
        <authorList>
            <person name="Schelkunov M."/>
            <person name="Shtratnikova V."/>
            <person name="Makarenko M."/>
            <person name="Klepikova A."/>
            <person name="Omelchenko D."/>
            <person name="Novikova G."/>
            <person name="Obukhova E."/>
            <person name="Bogdanov V."/>
            <person name="Penin A."/>
            <person name="Logacheva M."/>
        </authorList>
    </citation>
    <scope>NUCLEOTIDE SEQUENCE</scope>
    <source>
        <strain evidence="9">Hsosn_3</strain>
        <tissue evidence="9">Leaf</tissue>
    </source>
</reference>
<dbReference type="Pfam" id="PF00249">
    <property type="entry name" value="Myb_DNA-binding"/>
    <property type="match status" value="1"/>
</dbReference>
<keyword evidence="3" id="KW-0805">Transcription regulation</keyword>
<protein>
    <submittedName>
        <fullName evidence="9">Transcription factor MYB8-like</fullName>
    </submittedName>
</protein>
<evidence type="ECO:0000256" key="6">
    <source>
        <dbReference type="ARBA" id="ARBA00023242"/>
    </source>
</evidence>
<evidence type="ECO:0000256" key="5">
    <source>
        <dbReference type="ARBA" id="ARBA00023163"/>
    </source>
</evidence>
<sequence>MRCGKSCRLRWLNYLRPDLKRGRFTEYEEWTIIEAHRILGNKWAQIAKYLPGRTDNEIKNFWNSCIKKKLIAHGLDPKTHNLLSLHDQKDSNGNNNDDACKAITVFSLGTSQNKDAGKTSDFVENTTKTAFESKSHHPLWNTHQSFESLTDFTIKSTFENIPLSSLYFNQSGFGEFKENGMWSTISSNPSTPQEDMHIQKQEQTHPEKDFEGWYPDNFNELMSVVNQGMTDHSFNCVNLDFQLMEAAFNCALWNNV</sequence>
<evidence type="ECO:0000256" key="2">
    <source>
        <dbReference type="ARBA" id="ARBA00022737"/>
    </source>
</evidence>
<dbReference type="Gene3D" id="1.10.10.60">
    <property type="entry name" value="Homeodomain-like"/>
    <property type="match status" value="2"/>
</dbReference>
<comment type="subcellular location">
    <subcellularLocation>
        <location evidence="1">Nucleus</location>
    </subcellularLocation>
</comment>
<dbReference type="Proteomes" id="UP001237642">
    <property type="component" value="Unassembled WGS sequence"/>
</dbReference>
<keyword evidence="2" id="KW-0677">Repeat</keyword>
<reference evidence="9" key="2">
    <citation type="submission" date="2023-05" db="EMBL/GenBank/DDBJ databases">
        <authorList>
            <person name="Schelkunov M.I."/>
        </authorList>
    </citation>
    <scope>NUCLEOTIDE SEQUENCE</scope>
    <source>
        <strain evidence="9">Hsosn_3</strain>
        <tissue evidence="9">Leaf</tissue>
    </source>
</reference>
<evidence type="ECO:0000256" key="1">
    <source>
        <dbReference type="ARBA" id="ARBA00004123"/>
    </source>
</evidence>
<evidence type="ECO:0000259" key="7">
    <source>
        <dbReference type="PROSITE" id="PS50090"/>
    </source>
</evidence>
<evidence type="ECO:0000256" key="4">
    <source>
        <dbReference type="ARBA" id="ARBA00023125"/>
    </source>
</evidence>
<dbReference type="PANTHER" id="PTHR47997:SF40">
    <property type="entry name" value="TRANSCRIPTION FACTOR MYB26-LIKE"/>
    <property type="match status" value="1"/>
</dbReference>
<keyword evidence="10" id="KW-1185">Reference proteome</keyword>
<dbReference type="SMART" id="SM00717">
    <property type="entry name" value="SANT"/>
    <property type="match status" value="1"/>
</dbReference>
<gene>
    <name evidence="9" type="ORF">POM88_012714</name>
</gene>
<keyword evidence="4" id="KW-0238">DNA-binding</keyword>
<organism evidence="9 10">
    <name type="scientific">Heracleum sosnowskyi</name>
    <dbReference type="NCBI Taxonomy" id="360622"/>
    <lineage>
        <taxon>Eukaryota</taxon>
        <taxon>Viridiplantae</taxon>
        <taxon>Streptophyta</taxon>
        <taxon>Embryophyta</taxon>
        <taxon>Tracheophyta</taxon>
        <taxon>Spermatophyta</taxon>
        <taxon>Magnoliopsida</taxon>
        <taxon>eudicotyledons</taxon>
        <taxon>Gunneridae</taxon>
        <taxon>Pentapetalae</taxon>
        <taxon>asterids</taxon>
        <taxon>campanulids</taxon>
        <taxon>Apiales</taxon>
        <taxon>Apiaceae</taxon>
        <taxon>Apioideae</taxon>
        <taxon>apioid superclade</taxon>
        <taxon>Tordylieae</taxon>
        <taxon>Tordyliinae</taxon>
        <taxon>Heracleum</taxon>
    </lineage>
</organism>
<dbReference type="CDD" id="cd00167">
    <property type="entry name" value="SANT"/>
    <property type="match status" value="1"/>
</dbReference>
<dbReference type="InterPro" id="IPR009057">
    <property type="entry name" value="Homeodomain-like_sf"/>
</dbReference>
<feature type="domain" description="Myb-like" evidence="7">
    <location>
        <begin position="16"/>
        <end position="66"/>
    </location>
</feature>
<dbReference type="PROSITE" id="PS50090">
    <property type="entry name" value="MYB_LIKE"/>
    <property type="match status" value="1"/>
</dbReference>
<dbReference type="SUPFAM" id="SSF46689">
    <property type="entry name" value="Homeodomain-like"/>
    <property type="match status" value="1"/>
</dbReference>
<dbReference type="FunFam" id="1.10.10.60:FF:000140">
    <property type="entry name" value="Myb transcription factor"/>
    <property type="match status" value="1"/>
</dbReference>
<evidence type="ECO:0000256" key="3">
    <source>
        <dbReference type="ARBA" id="ARBA00023015"/>
    </source>
</evidence>
<keyword evidence="6" id="KW-0539">Nucleus</keyword>
<dbReference type="InterPro" id="IPR017930">
    <property type="entry name" value="Myb_dom"/>
</dbReference>
<evidence type="ECO:0000313" key="9">
    <source>
        <dbReference type="EMBL" id="KAK1393658.1"/>
    </source>
</evidence>
<dbReference type="AlphaFoldDB" id="A0AAD8IZ72"/>
<evidence type="ECO:0000313" key="10">
    <source>
        <dbReference type="Proteomes" id="UP001237642"/>
    </source>
</evidence>
<dbReference type="InterPro" id="IPR001005">
    <property type="entry name" value="SANT/Myb"/>
</dbReference>
<accession>A0AAD8IZ72</accession>
<keyword evidence="5" id="KW-0804">Transcription</keyword>
<dbReference type="GO" id="GO:0003677">
    <property type="term" value="F:DNA binding"/>
    <property type="evidence" value="ECO:0007669"/>
    <property type="project" value="UniProtKB-KW"/>
</dbReference>